<sequence length="168" mass="18895">MTTNIVRPAEPGDLPALAEIFRQARKFMAMHGNPKQWGSTHPPMSLIERNIKEGSGFVCCTDTGKVAGFFSLFDTEETYEVIREGHWLNDEPYLVMHSVAALPGYGAGTCMINHVKTLTDNIRIDTKDENIPMRSLLEKLGFVYCGIIDLKAGRGERVAYQWCRDRQA</sequence>
<evidence type="ECO:0000259" key="1">
    <source>
        <dbReference type="PROSITE" id="PS51186"/>
    </source>
</evidence>
<dbReference type="InterPro" id="IPR016181">
    <property type="entry name" value="Acyl_CoA_acyltransferase"/>
</dbReference>
<proteinExistence type="predicted"/>
<dbReference type="Pfam" id="PF13302">
    <property type="entry name" value="Acetyltransf_3"/>
    <property type="match status" value="1"/>
</dbReference>
<comment type="caution">
    <text evidence="2">The sequence shown here is derived from an EMBL/GenBank/DDBJ whole genome shotgun (WGS) entry which is preliminary data.</text>
</comment>
<dbReference type="InterPro" id="IPR000182">
    <property type="entry name" value="GNAT_dom"/>
</dbReference>
<organism evidence="2 3">
    <name type="scientific">Candidatus Avisuccinivibrio stercorigallinarum</name>
    <dbReference type="NCBI Taxonomy" id="2840704"/>
    <lineage>
        <taxon>Bacteria</taxon>
        <taxon>Pseudomonadati</taxon>
        <taxon>Pseudomonadota</taxon>
        <taxon>Gammaproteobacteria</taxon>
        <taxon>Aeromonadales</taxon>
        <taxon>Succinivibrionaceae</taxon>
        <taxon>Succinivibrionaceae incertae sedis</taxon>
        <taxon>Candidatus Avisuccinivibrio</taxon>
    </lineage>
</organism>
<feature type="domain" description="N-acetyltransferase" evidence="1">
    <location>
        <begin position="4"/>
        <end position="167"/>
    </location>
</feature>
<reference evidence="2" key="2">
    <citation type="journal article" date="2021" name="PeerJ">
        <title>Extensive microbial diversity within the chicken gut microbiome revealed by metagenomics and culture.</title>
        <authorList>
            <person name="Gilroy R."/>
            <person name="Ravi A."/>
            <person name="Getino M."/>
            <person name="Pursley I."/>
            <person name="Horton D.L."/>
            <person name="Alikhan N.F."/>
            <person name="Baker D."/>
            <person name="Gharbi K."/>
            <person name="Hall N."/>
            <person name="Watson M."/>
            <person name="Adriaenssens E.M."/>
            <person name="Foster-Nyarko E."/>
            <person name="Jarju S."/>
            <person name="Secka A."/>
            <person name="Antonio M."/>
            <person name="Oren A."/>
            <person name="Chaudhuri R.R."/>
            <person name="La Ragione R."/>
            <person name="Hildebrand F."/>
            <person name="Pallen M.J."/>
        </authorList>
    </citation>
    <scope>NUCLEOTIDE SEQUENCE</scope>
    <source>
        <strain evidence="2">17213</strain>
    </source>
</reference>
<evidence type="ECO:0000313" key="3">
    <source>
        <dbReference type="Proteomes" id="UP000823631"/>
    </source>
</evidence>
<name>A0A9D9GSN4_9GAMM</name>
<dbReference type="Proteomes" id="UP000823631">
    <property type="component" value="Unassembled WGS sequence"/>
</dbReference>
<dbReference type="GO" id="GO:0016747">
    <property type="term" value="F:acyltransferase activity, transferring groups other than amino-acyl groups"/>
    <property type="evidence" value="ECO:0007669"/>
    <property type="project" value="InterPro"/>
</dbReference>
<accession>A0A9D9GSN4</accession>
<reference evidence="2" key="1">
    <citation type="submission" date="2020-10" db="EMBL/GenBank/DDBJ databases">
        <authorList>
            <person name="Gilroy R."/>
        </authorList>
    </citation>
    <scope>NUCLEOTIDE SEQUENCE</scope>
    <source>
        <strain evidence="2">17213</strain>
    </source>
</reference>
<dbReference type="SUPFAM" id="SSF55729">
    <property type="entry name" value="Acyl-CoA N-acyltransferases (Nat)"/>
    <property type="match status" value="1"/>
</dbReference>
<dbReference type="PROSITE" id="PS51186">
    <property type="entry name" value="GNAT"/>
    <property type="match status" value="1"/>
</dbReference>
<dbReference type="EMBL" id="JADINH010000098">
    <property type="protein sequence ID" value="MBO8415643.1"/>
    <property type="molecule type" value="Genomic_DNA"/>
</dbReference>
<dbReference type="Gene3D" id="3.40.630.30">
    <property type="match status" value="1"/>
</dbReference>
<evidence type="ECO:0000313" key="2">
    <source>
        <dbReference type="EMBL" id="MBO8415643.1"/>
    </source>
</evidence>
<dbReference type="AlphaFoldDB" id="A0A9D9GSN4"/>
<gene>
    <name evidence="2" type="ORF">IAB19_04595</name>
</gene>
<protein>
    <submittedName>
        <fullName evidence="2">GNAT family N-acetyltransferase</fullName>
    </submittedName>
</protein>